<dbReference type="Gene3D" id="3.10.450.50">
    <property type="match status" value="1"/>
</dbReference>
<dbReference type="EMBL" id="JAQMWT010000407">
    <property type="protein sequence ID" value="KAJ8601715.1"/>
    <property type="molecule type" value="Genomic_DNA"/>
</dbReference>
<name>A0AAD7UBG2_9STRA</name>
<keyword evidence="3" id="KW-1185">Reference proteome</keyword>
<protein>
    <recommendedName>
        <fullName evidence="1">SnoaL-like domain-containing protein</fullName>
    </recommendedName>
</protein>
<dbReference type="SUPFAM" id="SSF54427">
    <property type="entry name" value="NTF2-like"/>
    <property type="match status" value="1"/>
</dbReference>
<dbReference type="Pfam" id="PF13577">
    <property type="entry name" value="SnoaL_4"/>
    <property type="match status" value="1"/>
</dbReference>
<dbReference type="InterPro" id="IPR037401">
    <property type="entry name" value="SnoaL-like"/>
</dbReference>
<gene>
    <name evidence="2" type="ORF">CTAYLR_003191</name>
</gene>
<dbReference type="AlphaFoldDB" id="A0AAD7UBG2"/>
<dbReference type="InterPro" id="IPR032710">
    <property type="entry name" value="NTF2-like_dom_sf"/>
</dbReference>
<proteinExistence type="predicted"/>
<evidence type="ECO:0000313" key="2">
    <source>
        <dbReference type="EMBL" id="KAJ8601715.1"/>
    </source>
</evidence>
<evidence type="ECO:0000259" key="1">
    <source>
        <dbReference type="Pfam" id="PF13577"/>
    </source>
</evidence>
<evidence type="ECO:0000313" key="3">
    <source>
        <dbReference type="Proteomes" id="UP001230188"/>
    </source>
</evidence>
<feature type="domain" description="SnoaL-like" evidence="1">
    <location>
        <begin position="30"/>
        <end position="157"/>
    </location>
</feature>
<reference evidence="2" key="1">
    <citation type="submission" date="2023-01" db="EMBL/GenBank/DDBJ databases">
        <title>Metagenome sequencing of chrysophaentin producing Chrysophaeum taylorii.</title>
        <authorList>
            <person name="Davison J."/>
            <person name="Bewley C."/>
        </authorList>
    </citation>
    <scope>NUCLEOTIDE SEQUENCE</scope>
    <source>
        <strain evidence="2">NIES-1699</strain>
    </source>
</reference>
<comment type="caution">
    <text evidence="2">The sequence shown here is derived from an EMBL/GenBank/DDBJ whole genome shotgun (WGS) entry which is preliminary data.</text>
</comment>
<sequence length="213" mass="23954">MTEHRAFAAVLLGGAYLAYKVWKQSKEVFELKAREQMKEFAALYTRGLDRLDPDLIKAAFVEGGMMDIPNLEKPVPVAQFCIGATDFLKKSLVASMHAVSNFHVVFASDMKSAKSSIYFVANHFKVIDGAVVNAAVYGRYCDTWVNDRGVFKITYRKLIYDFQGTEWTKAIEAAKKDTSLKQLPGVARHENLGVRDKSDYDYAHLSWLPDVAV</sequence>
<organism evidence="2 3">
    <name type="scientific">Chrysophaeum taylorii</name>
    <dbReference type="NCBI Taxonomy" id="2483200"/>
    <lineage>
        <taxon>Eukaryota</taxon>
        <taxon>Sar</taxon>
        <taxon>Stramenopiles</taxon>
        <taxon>Ochrophyta</taxon>
        <taxon>Pelagophyceae</taxon>
        <taxon>Pelagomonadales</taxon>
        <taxon>Pelagomonadaceae</taxon>
        <taxon>Chrysophaeum</taxon>
    </lineage>
</organism>
<accession>A0AAD7UBG2</accession>
<dbReference type="Proteomes" id="UP001230188">
    <property type="component" value="Unassembled WGS sequence"/>
</dbReference>